<dbReference type="SUPFAM" id="SSF51735">
    <property type="entry name" value="NAD(P)-binding Rossmann-fold domains"/>
    <property type="match status" value="1"/>
</dbReference>
<evidence type="ECO:0000259" key="5">
    <source>
        <dbReference type="Pfam" id="PF14748"/>
    </source>
</evidence>
<dbReference type="PIRSF" id="PIRSF000193">
    <property type="entry name" value="Pyrrol-5-carb_rd"/>
    <property type="match status" value="1"/>
</dbReference>
<dbReference type="InterPro" id="IPR028939">
    <property type="entry name" value="P5C_Rdtase_cat_N"/>
</dbReference>
<dbReference type="AlphaFoldDB" id="S0DFW4"/>
<dbReference type="PANTHER" id="PTHR11645">
    <property type="entry name" value="PYRROLINE-5-CARBOXYLATE REDUCTASE"/>
    <property type="match status" value="1"/>
</dbReference>
<dbReference type="Gene3D" id="3.40.50.720">
    <property type="entry name" value="NAD(P)-binding Rossmann-like Domain"/>
    <property type="match status" value="1"/>
</dbReference>
<dbReference type="GO" id="GO:0004735">
    <property type="term" value="F:pyrroline-5-carboxylate reductase activity"/>
    <property type="evidence" value="ECO:0007669"/>
    <property type="project" value="InterPro"/>
</dbReference>
<evidence type="ECO:0000256" key="3">
    <source>
        <dbReference type="ARBA" id="ARBA00023002"/>
    </source>
</evidence>
<evidence type="ECO:0000313" key="6">
    <source>
        <dbReference type="EMBL" id="CCO21620.1"/>
    </source>
</evidence>
<reference evidence="6" key="2">
    <citation type="journal article" date="2013" name="Biotechnol. Biofuels">
        <title>Mining for hemicellulases in the fungus-growing termite Pseudacanthotermes militaris using functional metagenomics.</title>
        <authorList>
            <person name="Bastien G."/>
            <person name="Arnal G."/>
            <person name="Bozonnet S."/>
            <person name="Laguerre S."/>
            <person name="Ferreira F."/>
            <person name="Faure R."/>
            <person name="Henrissat B."/>
            <person name="Lefevre F."/>
            <person name="Robe P."/>
            <person name="Bouchez O."/>
            <person name="Noirot C."/>
            <person name="Dumon C."/>
            <person name="O'Donohue M."/>
        </authorList>
    </citation>
    <scope>NUCLEOTIDE SEQUENCE</scope>
</reference>
<reference evidence="6" key="1">
    <citation type="submission" date="2012-10" db="EMBL/GenBank/DDBJ databases">
        <authorList>
            <person name="Sandrine L."/>
        </authorList>
    </citation>
    <scope>NUCLEOTIDE SEQUENCE</scope>
</reference>
<dbReference type="EMBL" id="HF548312">
    <property type="protein sequence ID" value="CCO21620.1"/>
    <property type="molecule type" value="Genomic_DNA"/>
</dbReference>
<dbReference type="Pfam" id="PF14748">
    <property type="entry name" value="P5CR_dimer"/>
    <property type="match status" value="1"/>
</dbReference>
<name>S0DFW4_9ZZZZ</name>
<dbReference type="InterPro" id="IPR008927">
    <property type="entry name" value="6-PGluconate_DH-like_C_sf"/>
</dbReference>
<dbReference type="InterPro" id="IPR000304">
    <property type="entry name" value="Pyrroline-COOH_reductase"/>
</dbReference>
<dbReference type="InterPro" id="IPR036291">
    <property type="entry name" value="NAD(P)-bd_dom_sf"/>
</dbReference>
<dbReference type="HAMAP" id="MF_01925">
    <property type="entry name" value="P5C_reductase"/>
    <property type="match status" value="1"/>
</dbReference>
<comment type="similarity">
    <text evidence="1">Belongs to the pyrroline-5-carboxylate reductase family.</text>
</comment>
<accession>S0DFW4</accession>
<feature type="domain" description="Pyrroline-5-carboxylate reductase dimerisation" evidence="5">
    <location>
        <begin position="158"/>
        <end position="262"/>
    </location>
</feature>
<dbReference type="Pfam" id="PF03807">
    <property type="entry name" value="F420_oxidored"/>
    <property type="match status" value="1"/>
</dbReference>
<keyword evidence="3" id="KW-0560">Oxidoreductase</keyword>
<organism evidence="6">
    <name type="scientific">termite gut metagenome</name>
    <dbReference type="NCBI Taxonomy" id="433724"/>
    <lineage>
        <taxon>unclassified sequences</taxon>
        <taxon>metagenomes</taxon>
        <taxon>organismal metagenomes</taxon>
    </lineage>
</organism>
<dbReference type="PANTHER" id="PTHR11645:SF0">
    <property type="entry name" value="PYRROLINE-5-CARBOXYLATE REDUCTASE 3"/>
    <property type="match status" value="1"/>
</dbReference>
<dbReference type="InterPro" id="IPR029036">
    <property type="entry name" value="P5CR_dimer"/>
</dbReference>
<evidence type="ECO:0000256" key="2">
    <source>
        <dbReference type="ARBA" id="ARBA00022857"/>
    </source>
</evidence>
<evidence type="ECO:0000256" key="1">
    <source>
        <dbReference type="ARBA" id="ARBA00005525"/>
    </source>
</evidence>
<keyword evidence="2" id="KW-0521">NADP</keyword>
<dbReference type="NCBIfam" id="TIGR00112">
    <property type="entry name" value="proC"/>
    <property type="match status" value="1"/>
</dbReference>
<protein>
    <submittedName>
        <fullName evidence="6">Putative pyrroline-5-carboxylate reductase</fullName>
    </submittedName>
</protein>
<sequence>MTVAVVGVGAMGEAIVAGLSRGWDLGAVRAVDARPKRQAEIAGKYGVMAGGSAREAVGGADTVVIVVKPHDVPGLLEEIGPFLAPDCLVLSVAAGLTTAALERHLPAAQPVVRAMPNTAALVGEAMTAICPGAAAGAGHLERATRILSAVGRVLLVQEKQMDAVTALSGSGPAYVMYVAEAMIDAGVLLGLPRPTAAELVKQTLYGSSKLLVDSGEHPTVLKENVTSPGGTTIAALRKLDEHGVTAALIDAAEASCARSQELGQA</sequence>
<evidence type="ECO:0000259" key="4">
    <source>
        <dbReference type="Pfam" id="PF03807"/>
    </source>
</evidence>
<proteinExistence type="inferred from homology"/>
<dbReference type="Gene3D" id="1.10.3730.10">
    <property type="entry name" value="ProC C-terminal domain-like"/>
    <property type="match status" value="1"/>
</dbReference>
<dbReference type="FunFam" id="1.10.3730.10:FF:000001">
    <property type="entry name" value="Pyrroline-5-carboxylate reductase"/>
    <property type="match status" value="1"/>
</dbReference>
<feature type="domain" description="Pyrroline-5-carboxylate reductase catalytic N-terminal" evidence="4">
    <location>
        <begin position="2"/>
        <end position="95"/>
    </location>
</feature>
<gene>
    <name evidence="6" type="ORF">BN138_808</name>
</gene>
<dbReference type="PROSITE" id="PS00521">
    <property type="entry name" value="P5CR"/>
    <property type="match status" value="1"/>
</dbReference>
<dbReference type="InterPro" id="IPR053790">
    <property type="entry name" value="P5CR-like_CS"/>
</dbReference>
<dbReference type="SUPFAM" id="SSF48179">
    <property type="entry name" value="6-phosphogluconate dehydrogenase C-terminal domain-like"/>
    <property type="match status" value="1"/>
</dbReference>
<dbReference type="GO" id="GO:0055129">
    <property type="term" value="P:L-proline biosynthetic process"/>
    <property type="evidence" value="ECO:0007669"/>
    <property type="project" value="TreeGrafter"/>
</dbReference>